<organism evidence="2 3">
    <name type="scientific">Fictibacillus phosphorivorans</name>
    <dbReference type="NCBI Taxonomy" id="1221500"/>
    <lineage>
        <taxon>Bacteria</taxon>
        <taxon>Bacillati</taxon>
        <taxon>Bacillota</taxon>
        <taxon>Bacilli</taxon>
        <taxon>Bacillales</taxon>
        <taxon>Fictibacillaceae</taxon>
        <taxon>Fictibacillus</taxon>
    </lineage>
</organism>
<dbReference type="Gene3D" id="3.30.2120.10">
    <property type="entry name" value="Bacillus phage protein-like"/>
    <property type="match status" value="1"/>
</dbReference>
<gene>
    <name evidence="2" type="ORF">AWM68_19760</name>
</gene>
<evidence type="ECO:0000313" key="2">
    <source>
        <dbReference type="EMBL" id="KZE67029.1"/>
    </source>
</evidence>
<dbReference type="RefSeq" id="WP_066240123.1">
    <property type="nucleotide sequence ID" value="NZ_LRFC01000013.1"/>
</dbReference>
<feature type="domain" description="Phage ABA sandwich" evidence="1">
    <location>
        <begin position="10"/>
        <end position="103"/>
    </location>
</feature>
<keyword evidence="3" id="KW-1185">Reference proteome</keyword>
<comment type="caution">
    <text evidence="2">The sequence shown here is derived from an EMBL/GenBank/DDBJ whole genome shotgun (WGS) entry which is preliminary data.</text>
</comment>
<protein>
    <recommendedName>
        <fullName evidence="1">Phage ABA sandwich domain-containing protein</fullName>
    </recommendedName>
</protein>
<dbReference type="Proteomes" id="UP000076567">
    <property type="component" value="Unassembled WGS sequence"/>
</dbReference>
<dbReference type="OrthoDB" id="2661128at2"/>
<dbReference type="AlphaFoldDB" id="A0A163RKN4"/>
<evidence type="ECO:0000259" key="1">
    <source>
        <dbReference type="Pfam" id="PF18066"/>
    </source>
</evidence>
<reference evidence="3" key="1">
    <citation type="submission" date="2016-01" db="EMBL/GenBank/DDBJ databases">
        <title>Draft genome of Chromobacterium sp. F49.</title>
        <authorList>
            <person name="Hong K.W."/>
        </authorList>
    </citation>
    <scope>NUCLEOTIDE SEQUENCE [LARGE SCALE GENOMIC DNA]</scope>
    <source>
        <strain evidence="3">P7IIIA</strain>
    </source>
</reference>
<accession>A0A163RKN4</accession>
<dbReference type="InterPro" id="IPR028985">
    <property type="entry name" value="Bacillus_phage_prot-like"/>
</dbReference>
<dbReference type="InterPro" id="IPR041270">
    <property type="entry name" value="Phage_ABA_S"/>
</dbReference>
<sequence length="117" mass="13378">MGNEHQLNNLVAEKVMEWEFDVDSESWITEFGNLLFIDGVDSEWNPSTDIQDAWWVVEKFFRVEIETGNGAKEHLVTIRDESGWTIAYHYGKTVQEAICYASLKACGVQIETLKSTS</sequence>
<dbReference type="Pfam" id="PF18066">
    <property type="entry name" value="Phage_ABA_S"/>
    <property type="match status" value="1"/>
</dbReference>
<dbReference type="EMBL" id="LRFC01000013">
    <property type="protein sequence ID" value="KZE67029.1"/>
    <property type="molecule type" value="Genomic_DNA"/>
</dbReference>
<proteinExistence type="predicted"/>
<evidence type="ECO:0000313" key="3">
    <source>
        <dbReference type="Proteomes" id="UP000076567"/>
    </source>
</evidence>
<name>A0A163RKN4_9BACL</name>